<dbReference type="PANTHER" id="PTHR30615:SF8">
    <property type="entry name" value="UPF0047 PROTEIN C4A8.02C"/>
    <property type="match status" value="1"/>
</dbReference>
<dbReference type="SUPFAM" id="SSF111038">
    <property type="entry name" value="YjbQ-like"/>
    <property type="match status" value="1"/>
</dbReference>
<name>A0A955LH22_UNCKA</name>
<dbReference type="AlphaFoldDB" id="A0A955LH22"/>
<dbReference type="PIRSF" id="PIRSF004681">
    <property type="entry name" value="UCP004681"/>
    <property type="match status" value="1"/>
</dbReference>
<organism evidence="2 3">
    <name type="scientific">candidate division WWE3 bacterium</name>
    <dbReference type="NCBI Taxonomy" id="2053526"/>
    <lineage>
        <taxon>Bacteria</taxon>
        <taxon>Katanobacteria</taxon>
    </lineage>
</organism>
<dbReference type="Gene3D" id="2.60.120.460">
    <property type="entry name" value="YjbQ-like"/>
    <property type="match status" value="1"/>
</dbReference>
<evidence type="ECO:0000313" key="3">
    <source>
        <dbReference type="Proteomes" id="UP000701698"/>
    </source>
</evidence>
<evidence type="ECO:0000256" key="1">
    <source>
        <dbReference type="ARBA" id="ARBA00005534"/>
    </source>
</evidence>
<dbReference type="InterPro" id="IPR035917">
    <property type="entry name" value="YjbQ-like_sf"/>
</dbReference>
<sequence>MNSLEINIKTHSKKEIIDITQEIQRFISTQSEEISLCHIFVRHTTAAITTADLDPGTDMDYLAFIEHVTPKLEFQHPHDPEHAPDHIWASIIGPDVTVPVINQQLVLGTWQRIVFCEMDGPRERSVRITVT</sequence>
<dbReference type="NCBIfam" id="TIGR00149">
    <property type="entry name" value="TIGR00149_YjbQ"/>
    <property type="match status" value="1"/>
</dbReference>
<proteinExistence type="inferred from homology"/>
<dbReference type="EMBL" id="JAGQKX010000065">
    <property type="protein sequence ID" value="MCA9390308.1"/>
    <property type="molecule type" value="Genomic_DNA"/>
</dbReference>
<dbReference type="InterPro" id="IPR001602">
    <property type="entry name" value="UPF0047_YjbQ-like"/>
</dbReference>
<protein>
    <submittedName>
        <fullName evidence="2">Secondary thiamine-phosphate synthase enzyme YjbQ</fullName>
    </submittedName>
</protein>
<gene>
    <name evidence="2" type="ORF">KC571_02785</name>
</gene>
<evidence type="ECO:0000313" key="2">
    <source>
        <dbReference type="EMBL" id="MCA9390308.1"/>
    </source>
</evidence>
<reference evidence="2" key="2">
    <citation type="journal article" date="2021" name="Microbiome">
        <title>Successional dynamics and alternative stable states in a saline activated sludge microbial community over 9 years.</title>
        <authorList>
            <person name="Wang Y."/>
            <person name="Ye J."/>
            <person name="Ju F."/>
            <person name="Liu L."/>
            <person name="Boyd J.A."/>
            <person name="Deng Y."/>
            <person name="Parks D.H."/>
            <person name="Jiang X."/>
            <person name="Yin X."/>
            <person name="Woodcroft B.J."/>
            <person name="Tyson G.W."/>
            <person name="Hugenholtz P."/>
            <person name="Polz M.F."/>
            <person name="Zhang T."/>
        </authorList>
    </citation>
    <scope>NUCLEOTIDE SEQUENCE</scope>
    <source>
        <strain evidence="2">HKST-UBA01</strain>
    </source>
</reference>
<dbReference type="Pfam" id="PF01894">
    <property type="entry name" value="YjbQ"/>
    <property type="match status" value="1"/>
</dbReference>
<reference evidence="2" key="1">
    <citation type="submission" date="2020-04" db="EMBL/GenBank/DDBJ databases">
        <authorList>
            <person name="Zhang T."/>
        </authorList>
    </citation>
    <scope>NUCLEOTIDE SEQUENCE</scope>
    <source>
        <strain evidence="2">HKST-UBA01</strain>
    </source>
</reference>
<dbReference type="PANTHER" id="PTHR30615">
    <property type="entry name" value="UNCHARACTERIZED PROTEIN YJBQ-RELATED"/>
    <property type="match status" value="1"/>
</dbReference>
<dbReference type="Proteomes" id="UP000701698">
    <property type="component" value="Unassembled WGS sequence"/>
</dbReference>
<accession>A0A955LH22</accession>
<comment type="caution">
    <text evidence="2">The sequence shown here is derived from an EMBL/GenBank/DDBJ whole genome shotgun (WGS) entry which is preliminary data.</text>
</comment>
<comment type="similarity">
    <text evidence="1">Belongs to the UPF0047 family.</text>
</comment>